<dbReference type="AlphaFoldDB" id="A0A0A9A5G0"/>
<dbReference type="EMBL" id="GBRH01250981">
    <property type="protein sequence ID" value="JAD46914.1"/>
    <property type="molecule type" value="Transcribed_RNA"/>
</dbReference>
<evidence type="ECO:0000313" key="1">
    <source>
        <dbReference type="EMBL" id="JAD46914.1"/>
    </source>
</evidence>
<protein>
    <submittedName>
        <fullName evidence="1">Uncharacterized protein</fullName>
    </submittedName>
</protein>
<sequence length="18" mass="2072">MGFLARCLLQCQEISVLF</sequence>
<proteinExistence type="predicted"/>
<accession>A0A0A9A5G0</accession>
<reference evidence="1" key="1">
    <citation type="submission" date="2014-09" db="EMBL/GenBank/DDBJ databases">
        <authorList>
            <person name="Magalhaes I.L.F."/>
            <person name="Oliveira U."/>
            <person name="Santos F.R."/>
            <person name="Vidigal T.H.D.A."/>
            <person name="Brescovit A.D."/>
            <person name="Santos A.J."/>
        </authorList>
    </citation>
    <scope>NUCLEOTIDE SEQUENCE</scope>
    <source>
        <tissue evidence="1">Shoot tissue taken approximately 20 cm above the soil surface</tissue>
    </source>
</reference>
<name>A0A0A9A5G0_ARUDO</name>
<reference evidence="1" key="2">
    <citation type="journal article" date="2015" name="Data Brief">
        <title>Shoot transcriptome of the giant reed, Arundo donax.</title>
        <authorList>
            <person name="Barrero R.A."/>
            <person name="Guerrero F.D."/>
            <person name="Moolhuijzen P."/>
            <person name="Goolsby J.A."/>
            <person name="Tidwell J."/>
            <person name="Bellgard S.E."/>
            <person name="Bellgard M.I."/>
        </authorList>
    </citation>
    <scope>NUCLEOTIDE SEQUENCE</scope>
    <source>
        <tissue evidence="1">Shoot tissue taken approximately 20 cm above the soil surface</tissue>
    </source>
</reference>
<organism evidence="1">
    <name type="scientific">Arundo donax</name>
    <name type="common">Giant reed</name>
    <name type="synonym">Donax arundinaceus</name>
    <dbReference type="NCBI Taxonomy" id="35708"/>
    <lineage>
        <taxon>Eukaryota</taxon>
        <taxon>Viridiplantae</taxon>
        <taxon>Streptophyta</taxon>
        <taxon>Embryophyta</taxon>
        <taxon>Tracheophyta</taxon>
        <taxon>Spermatophyta</taxon>
        <taxon>Magnoliopsida</taxon>
        <taxon>Liliopsida</taxon>
        <taxon>Poales</taxon>
        <taxon>Poaceae</taxon>
        <taxon>PACMAD clade</taxon>
        <taxon>Arundinoideae</taxon>
        <taxon>Arundineae</taxon>
        <taxon>Arundo</taxon>
    </lineage>
</organism>